<protein>
    <recommendedName>
        <fullName evidence="15">Subtilisin-like protease fibronectin type-III domain-containing protein</fullName>
    </recommendedName>
</protein>
<keyword evidence="5 7" id="KW-0720">Serine protease</keyword>
<evidence type="ECO:0000313" key="13">
    <source>
        <dbReference type="EMBL" id="TVU39416.1"/>
    </source>
</evidence>
<feature type="signal peptide" evidence="8">
    <location>
        <begin position="1"/>
        <end position="24"/>
    </location>
</feature>
<evidence type="ECO:0000256" key="2">
    <source>
        <dbReference type="ARBA" id="ARBA00022670"/>
    </source>
</evidence>
<dbReference type="InterPro" id="IPR023828">
    <property type="entry name" value="Peptidase_S8_Ser-AS"/>
</dbReference>
<dbReference type="Pfam" id="PF00082">
    <property type="entry name" value="Peptidase_S8"/>
    <property type="match status" value="1"/>
</dbReference>
<dbReference type="SUPFAM" id="SSF52743">
    <property type="entry name" value="Subtilisin-like"/>
    <property type="match status" value="1"/>
</dbReference>
<dbReference type="PRINTS" id="PR00723">
    <property type="entry name" value="SUBTILISIN"/>
</dbReference>
<evidence type="ECO:0000259" key="11">
    <source>
        <dbReference type="Pfam" id="PF05922"/>
    </source>
</evidence>
<dbReference type="Gene3D" id="3.30.70.80">
    <property type="entry name" value="Peptidase S8 propeptide/proteinase inhibitor I9"/>
    <property type="match status" value="1"/>
</dbReference>
<feature type="domain" description="Subtilisin-like protease fibronectin type-III" evidence="12">
    <location>
        <begin position="664"/>
        <end position="762"/>
    </location>
</feature>
<accession>A0A5J9VUW0</accession>
<feature type="non-terminal residue" evidence="13">
    <location>
        <position position="1"/>
    </location>
</feature>
<keyword evidence="14" id="KW-1185">Reference proteome</keyword>
<gene>
    <name evidence="13" type="ORF">EJB05_12834</name>
</gene>
<evidence type="ECO:0000256" key="5">
    <source>
        <dbReference type="ARBA" id="ARBA00022825"/>
    </source>
</evidence>
<dbReference type="InterPro" id="IPR037045">
    <property type="entry name" value="S8pro/Inhibitor_I9_sf"/>
</dbReference>
<organism evidence="13 14">
    <name type="scientific">Eragrostis curvula</name>
    <name type="common">weeping love grass</name>
    <dbReference type="NCBI Taxonomy" id="38414"/>
    <lineage>
        <taxon>Eukaryota</taxon>
        <taxon>Viridiplantae</taxon>
        <taxon>Streptophyta</taxon>
        <taxon>Embryophyta</taxon>
        <taxon>Tracheophyta</taxon>
        <taxon>Spermatophyta</taxon>
        <taxon>Magnoliopsida</taxon>
        <taxon>Liliopsida</taxon>
        <taxon>Poales</taxon>
        <taxon>Poaceae</taxon>
        <taxon>PACMAD clade</taxon>
        <taxon>Chloridoideae</taxon>
        <taxon>Eragrostideae</taxon>
        <taxon>Eragrostidinae</taxon>
        <taxon>Eragrostis</taxon>
    </lineage>
</organism>
<evidence type="ECO:0000259" key="9">
    <source>
        <dbReference type="Pfam" id="PF00082"/>
    </source>
</evidence>
<evidence type="ECO:0000259" key="12">
    <source>
        <dbReference type="Pfam" id="PF17766"/>
    </source>
</evidence>
<feature type="active site" description="Charge relay system" evidence="6 7">
    <location>
        <position position="558"/>
    </location>
</feature>
<feature type="domain" description="Inhibitor I9" evidence="11">
    <location>
        <begin position="33"/>
        <end position="117"/>
    </location>
</feature>
<dbReference type="PANTHER" id="PTHR10795">
    <property type="entry name" value="PROPROTEIN CONVERTASE SUBTILISIN/KEXIN"/>
    <property type="match status" value="1"/>
</dbReference>
<evidence type="ECO:0000256" key="7">
    <source>
        <dbReference type="PROSITE-ProRule" id="PRU01240"/>
    </source>
</evidence>
<dbReference type="Proteomes" id="UP000324897">
    <property type="component" value="Chromosome 4"/>
</dbReference>
<dbReference type="Gene3D" id="3.50.30.30">
    <property type="match status" value="1"/>
</dbReference>
<evidence type="ECO:0000259" key="10">
    <source>
        <dbReference type="Pfam" id="PF02225"/>
    </source>
</evidence>
<keyword evidence="3 8" id="KW-0732">Signal</keyword>
<dbReference type="InterPro" id="IPR041469">
    <property type="entry name" value="Subtilisin-like_FN3"/>
</dbReference>
<evidence type="ECO:0000256" key="1">
    <source>
        <dbReference type="ARBA" id="ARBA00011073"/>
    </source>
</evidence>
<dbReference type="EMBL" id="RWGY01000007">
    <property type="protein sequence ID" value="TVU39416.1"/>
    <property type="molecule type" value="Genomic_DNA"/>
</dbReference>
<feature type="domain" description="PA" evidence="10">
    <location>
        <begin position="373"/>
        <end position="449"/>
    </location>
</feature>
<sequence>MARRLQLVVLPCLLLSAMAAAAAAMPAGDVQSSYIVHVAPAHAPRSKSRLRLVADAYPSFLRASLPTRMLRPEPRVLYSYAHAATGFAARLTRRQAERLASLPSVLAVVPDGARRLQTTRTPHFLGLMQASGLVSASRGAVSVVIGVIDSGVYPEGRASFAALPDTAPPPTFRGGCVSTPTFNGTELCNSKLVGAKFFHKGHEAAVGLALDEAEKSPLDTTGHGTHTASTAAGSAVEGASFSGYAEGKAACWPDTGCMESDVLAAFDEAVADGVRVISVSIAFGAGGWAPRLYEDAVAVASYNAVVRRGIVVSAAAGNEGPGDFTAQNVAPWLLTVGASTIDRQFVANVVLGSSGLTVAGASLYAGAPLGDGTLPLVDGGACEYGSFDAGKVAGKIVVCGPSDYASHTWKGEVVRRAGGAGAVLAGSARYRLHVLPQHHTLPATSVSMYAYRTILSYINSQQALAAATIQFLGTVSGQERTPPSPRVAAFSGRGPNIRAPGILKPDVVAPGESVLASWPNMRASTTTGLELHLDDDDENSLPHLATAWPQFNVMYGTSMACPHASGDAPGGSALMTTAYNLDSAGDVIRDATTGRASTPFARGAGHMDPNRALDPGLVYNALEADYVAFLTCELGYTAKQVALFTKDGGSAAADCSSSSTAATDANYPAFSVLLDGDKVTQRRRVTNVGRLSTTTYSVIVGSPPGVRVTVNPPSLHFMRGLTTKRYEVTFEPMQGAQVTDKYSFGSIVWTDGKHNVTSPIAIIWPPSSDADGEAAAAAI</sequence>
<dbReference type="Gramene" id="TVU39416">
    <property type="protein sequence ID" value="TVU39416"/>
    <property type="gene ID" value="EJB05_12834"/>
</dbReference>
<dbReference type="InterPro" id="IPR045051">
    <property type="entry name" value="SBT"/>
</dbReference>
<dbReference type="Pfam" id="PF02225">
    <property type="entry name" value="PA"/>
    <property type="match status" value="1"/>
</dbReference>
<dbReference type="Gene3D" id="3.40.50.200">
    <property type="entry name" value="Peptidase S8/S53 domain"/>
    <property type="match status" value="1"/>
</dbReference>
<keyword evidence="4 7" id="KW-0378">Hydrolase</keyword>
<comment type="caution">
    <text evidence="13">The sequence shown here is derived from an EMBL/GenBank/DDBJ whole genome shotgun (WGS) entry which is preliminary data.</text>
</comment>
<dbReference type="Gene3D" id="2.60.40.2310">
    <property type="match status" value="1"/>
</dbReference>
<proteinExistence type="inferred from homology"/>
<comment type="similarity">
    <text evidence="1 7">Belongs to the peptidase S8 family.</text>
</comment>
<feature type="active site" description="Charge relay system" evidence="6 7">
    <location>
        <position position="149"/>
    </location>
</feature>
<feature type="chain" id="PRO_5023817517" description="Subtilisin-like protease fibronectin type-III domain-containing protein" evidence="8">
    <location>
        <begin position="25"/>
        <end position="779"/>
    </location>
</feature>
<dbReference type="InterPro" id="IPR000209">
    <property type="entry name" value="Peptidase_S8/S53_dom"/>
</dbReference>
<dbReference type="InterPro" id="IPR010259">
    <property type="entry name" value="S8pro/Inhibitor_I9"/>
</dbReference>
<evidence type="ECO:0000256" key="8">
    <source>
        <dbReference type="SAM" id="SignalP"/>
    </source>
</evidence>
<dbReference type="Pfam" id="PF17766">
    <property type="entry name" value="fn3_6"/>
    <property type="match status" value="1"/>
</dbReference>
<dbReference type="Pfam" id="PF05922">
    <property type="entry name" value="Inhibitor_I9"/>
    <property type="match status" value="1"/>
</dbReference>
<keyword evidence="2 7" id="KW-0645">Protease</keyword>
<dbReference type="AlphaFoldDB" id="A0A5J9VUW0"/>
<dbReference type="GO" id="GO:0004252">
    <property type="term" value="F:serine-type endopeptidase activity"/>
    <property type="evidence" value="ECO:0007669"/>
    <property type="project" value="UniProtKB-UniRule"/>
</dbReference>
<feature type="domain" description="Peptidase S8/S53" evidence="9">
    <location>
        <begin position="143"/>
        <end position="567"/>
    </location>
</feature>
<reference evidence="13 14" key="1">
    <citation type="journal article" date="2019" name="Sci. Rep.">
        <title>A high-quality genome of Eragrostis curvula grass provides insights into Poaceae evolution and supports new strategies to enhance forage quality.</title>
        <authorList>
            <person name="Carballo J."/>
            <person name="Santos B.A.C.M."/>
            <person name="Zappacosta D."/>
            <person name="Garbus I."/>
            <person name="Selva J.P."/>
            <person name="Gallo C.A."/>
            <person name="Diaz A."/>
            <person name="Albertini E."/>
            <person name="Caccamo M."/>
            <person name="Echenique V."/>
        </authorList>
    </citation>
    <scope>NUCLEOTIDE SEQUENCE [LARGE SCALE GENOMIC DNA]</scope>
    <source>
        <strain evidence="14">cv. Victoria</strain>
        <tissue evidence="13">Leaf</tissue>
    </source>
</reference>
<dbReference type="OrthoDB" id="206201at2759"/>
<dbReference type="InterPro" id="IPR036852">
    <property type="entry name" value="Peptidase_S8/S53_dom_sf"/>
</dbReference>
<dbReference type="InterPro" id="IPR003137">
    <property type="entry name" value="PA_domain"/>
</dbReference>
<evidence type="ECO:0000256" key="6">
    <source>
        <dbReference type="PIRSR" id="PIRSR615500-1"/>
    </source>
</evidence>
<evidence type="ECO:0000313" key="14">
    <source>
        <dbReference type="Proteomes" id="UP000324897"/>
    </source>
</evidence>
<evidence type="ECO:0000256" key="3">
    <source>
        <dbReference type="ARBA" id="ARBA00022729"/>
    </source>
</evidence>
<evidence type="ECO:0000256" key="4">
    <source>
        <dbReference type="ARBA" id="ARBA00022801"/>
    </source>
</evidence>
<dbReference type="PROSITE" id="PS51892">
    <property type="entry name" value="SUBTILASE"/>
    <property type="match status" value="1"/>
</dbReference>
<name>A0A5J9VUW0_9POAL</name>
<dbReference type="PROSITE" id="PS00138">
    <property type="entry name" value="SUBTILASE_SER"/>
    <property type="match status" value="1"/>
</dbReference>
<evidence type="ECO:0008006" key="15">
    <source>
        <dbReference type="Google" id="ProtNLM"/>
    </source>
</evidence>
<dbReference type="CDD" id="cd02120">
    <property type="entry name" value="PA_subtilisin_like"/>
    <property type="match status" value="1"/>
</dbReference>
<feature type="active site" description="Charge relay system" evidence="6 7">
    <location>
        <position position="223"/>
    </location>
</feature>
<dbReference type="GO" id="GO:0006508">
    <property type="term" value="P:proteolysis"/>
    <property type="evidence" value="ECO:0007669"/>
    <property type="project" value="UniProtKB-KW"/>
</dbReference>
<dbReference type="InterPro" id="IPR015500">
    <property type="entry name" value="Peptidase_S8_subtilisin-rel"/>
</dbReference>